<dbReference type="InterPro" id="IPR048284">
    <property type="entry name" value="EryCIII-like_N"/>
</dbReference>
<dbReference type="OrthoDB" id="5488434at2"/>
<dbReference type="CDD" id="cd03784">
    <property type="entry name" value="GT1_Gtf-like"/>
    <property type="match status" value="1"/>
</dbReference>
<accession>A0A1H3RCA7</accession>
<name>A0A1H3RCA7_9PSEU</name>
<dbReference type="InterPro" id="IPR030953">
    <property type="entry name" value="Glycosyl_450act"/>
</dbReference>
<keyword evidence="4" id="KW-0045">Antibiotic biosynthesis</keyword>
<feature type="domain" description="Erythromycin biosynthesis protein CIII-like C-terminal" evidence="6">
    <location>
        <begin position="270"/>
        <end position="414"/>
    </location>
</feature>
<evidence type="ECO:0000313" key="9">
    <source>
        <dbReference type="Proteomes" id="UP000199515"/>
    </source>
</evidence>
<evidence type="ECO:0000313" key="8">
    <source>
        <dbReference type="EMBL" id="SDZ23297.1"/>
    </source>
</evidence>
<dbReference type="GO" id="GO:0017000">
    <property type="term" value="P:antibiotic biosynthetic process"/>
    <property type="evidence" value="ECO:0007669"/>
    <property type="project" value="UniProtKB-KW"/>
</dbReference>
<keyword evidence="9" id="KW-1185">Reference proteome</keyword>
<dbReference type="GO" id="GO:0016758">
    <property type="term" value="F:hexosyltransferase activity"/>
    <property type="evidence" value="ECO:0007669"/>
    <property type="project" value="UniProtKB-ARBA"/>
</dbReference>
<dbReference type="GO" id="GO:0008194">
    <property type="term" value="F:UDP-glycosyltransferase activity"/>
    <property type="evidence" value="ECO:0007669"/>
    <property type="project" value="InterPro"/>
</dbReference>
<evidence type="ECO:0000256" key="4">
    <source>
        <dbReference type="ARBA" id="ARBA00023194"/>
    </source>
</evidence>
<sequence>MRILFTILPVTSHLLPLAPVAWALQSAGHEVRVVTHTHPTMPGVISGAGLNAVSLGERIDLAAAVRATFENETLQGIAEALAIDPEDSNLWQMVRHYVVSTFGMYFQPDGGHPMVDELIEFTESWQPDLVIWDPLFFPAPIAARACGAVHARLLWGLDRFGWIRSEFRKWLAEDASRPDLMAAAMKPTLDRLGQEFDEELLVGKWTIDPTPPEMRLPTDLTYVPVRPVPYNGAVEVPAWLLERPSKPRVCLTLGTSGRELFAENEISVDEVLRSMAELDIEVVATLNATQLAAVETVPATVRTIDYLPLNLLLPTCSAIVHLGGTGTLAAAVAQEVPQLLIPKDGSEYVDFANFVASRGAGVVIEQRNLTTDLVKEQLVRLLGEQSFKDGAATLRKEMMATPSPTEIVPVLEKLTVQHGR</sequence>
<evidence type="ECO:0000256" key="5">
    <source>
        <dbReference type="SAM" id="SignalP"/>
    </source>
</evidence>
<reference evidence="8 9" key="1">
    <citation type="submission" date="2016-10" db="EMBL/GenBank/DDBJ databases">
        <authorList>
            <person name="de Groot N.N."/>
        </authorList>
    </citation>
    <scope>NUCLEOTIDE SEQUENCE [LARGE SCALE GENOMIC DNA]</scope>
    <source>
        <strain evidence="8 9">CPCC 202699</strain>
    </source>
</reference>
<dbReference type="InterPro" id="IPR050426">
    <property type="entry name" value="Glycosyltransferase_28"/>
</dbReference>
<dbReference type="Pfam" id="PF21036">
    <property type="entry name" value="EryCIII-like_N"/>
    <property type="match status" value="1"/>
</dbReference>
<proteinExistence type="inferred from homology"/>
<dbReference type="STRING" id="589385.SAMN05421504_1113"/>
<keyword evidence="2" id="KW-0328">Glycosyltransferase</keyword>
<dbReference type="PANTHER" id="PTHR48050:SF13">
    <property type="entry name" value="STEROL 3-BETA-GLUCOSYLTRANSFERASE UGT80A2"/>
    <property type="match status" value="1"/>
</dbReference>
<dbReference type="Pfam" id="PF06722">
    <property type="entry name" value="EryCIII-like_C"/>
    <property type="match status" value="1"/>
</dbReference>
<evidence type="ECO:0000256" key="1">
    <source>
        <dbReference type="ARBA" id="ARBA00006962"/>
    </source>
</evidence>
<dbReference type="Gene3D" id="3.40.50.2000">
    <property type="entry name" value="Glycogen Phosphorylase B"/>
    <property type="match status" value="2"/>
</dbReference>
<dbReference type="SUPFAM" id="SSF53756">
    <property type="entry name" value="UDP-Glycosyltransferase/glycogen phosphorylase"/>
    <property type="match status" value="1"/>
</dbReference>
<dbReference type="AlphaFoldDB" id="A0A1H3RCA7"/>
<gene>
    <name evidence="8" type="ORF">SAMN05421504_1113</name>
</gene>
<dbReference type="InterPro" id="IPR002213">
    <property type="entry name" value="UDP_glucos_trans"/>
</dbReference>
<feature type="signal peptide" evidence="5">
    <location>
        <begin position="1"/>
        <end position="23"/>
    </location>
</feature>
<dbReference type="RefSeq" id="WP_091297606.1">
    <property type="nucleotide sequence ID" value="NZ_FNON01000011.1"/>
</dbReference>
<dbReference type="NCBIfam" id="TIGR04516">
    <property type="entry name" value="glycosyl_450act"/>
    <property type="match status" value="1"/>
</dbReference>
<organism evidence="8 9">
    <name type="scientific">Amycolatopsis xylanica</name>
    <dbReference type="NCBI Taxonomy" id="589385"/>
    <lineage>
        <taxon>Bacteria</taxon>
        <taxon>Bacillati</taxon>
        <taxon>Actinomycetota</taxon>
        <taxon>Actinomycetes</taxon>
        <taxon>Pseudonocardiales</taxon>
        <taxon>Pseudonocardiaceae</taxon>
        <taxon>Amycolatopsis</taxon>
    </lineage>
</organism>
<dbReference type="FunFam" id="3.40.50.2000:FF:000072">
    <property type="entry name" value="Glycosyl transferase"/>
    <property type="match status" value="1"/>
</dbReference>
<evidence type="ECO:0000256" key="3">
    <source>
        <dbReference type="ARBA" id="ARBA00022679"/>
    </source>
</evidence>
<protein>
    <submittedName>
        <fullName evidence="8">L-rhodinosyltransferase/glycosyltransferase</fullName>
    </submittedName>
</protein>
<keyword evidence="3 8" id="KW-0808">Transferase</keyword>
<keyword evidence="5" id="KW-0732">Signal</keyword>
<evidence type="ECO:0000256" key="2">
    <source>
        <dbReference type="ARBA" id="ARBA00022676"/>
    </source>
</evidence>
<dbReference type="InterPro" id="IPR010610">
    <property type="entry name" value="EryCIII-like_C"/>
</dbReference>
<dbReference type="PANTHER" id="PTHR48050">
    <property type="entry name" value="STEROL 3-BETA-GLUCOSYLTRANSFERASE"/>
    <property type="match status" value="1"/>
</dbReference>
<dbReference type="EMBL" id="FNON01000011">
    <property type="protein sequence ID" value="SDZ23297.1"/>
    <property type="molecule type" value="Genomic_DNA"/>
</dbReference>
<feature type="chain" id="PRO_5011633341" evidence="5">
    <location>
        <begin position="24"/>
        <end position="420"/>
    </location>
</feature>
<dbReference type="Proteomes" id="UP000199515">
    <property type="component" value="Unassembled WGS sequence"/>
</dbReference>
<evidence type="ECO:0000259" key="6">
    <source>
        <dbReference type="Pfam" id="PF06722"/>
    </source>
</evidence>
<feature type="domain" description="Erythromycin biosynthesis protein CIII-like N-terminal" evidence="7">
    <location>
        <begin position="22"/>
        <end position="254"/>
    </location>
</feature>
<evidence type="ECO:0000259" key="7">
    <source>
        <dbReference type="Pfam" id="PF21036"/>
    </source>
</evidence>
<comment type="similarity">
    <text evidence="1">Belongs to the glycosyltransferase 28 family.</text>
</comment>